<accession>A0A0A2LPL0</accession>
<sequence length="160" mass="19099">MEKPEFPLVDIYDSYHVDLIPEEENLKKAPATELLIKDNHSLLYDKDGNKWRYFLKSEFFEDTLVNRVVAHTLYNPDFEVEPVWEYAGEYHIEDLKEEVLRCIDYDEGIITQYEDADIIQKEISICFSFEDVVAVLNKYVFDVDEDLILAEQKRREENDY</sequence>
<dbReference type="RefSeq" id="WP_035132333.1">
    <property type="nucleotide sequence ID" value="NZ_JRLV01000006.1"/>
</dbReference>
<evidence type="ECO:0000313" key="1">
    <source>
        <dbReference type="EMBL" id="KGO81899.1"/>
    </source>
</evidence>
<organism evidence="1 2">
    <name type="scientific">Flavobacterium beibuense F44-8</name>
    <dbReference type="NCBI Taxonomy" id="1406840"/>
    <lineage>
        <taxon>Bacteria</taxon>
        <taxon>Pseudomonadati</taxon>
        <taxon>Bacteroidota</taxon>
        <taxon>Flavobacteriia</taxon>
        <taxon>Flavobacteriales</taxon>
        <taxon>Flavobacteriaceae</taxon>
        <taxon>Flavobacterium</taxon>
    </lineage>
</organism>
<keyword evidence="2" id="KW-1185">Reference proteome</keyword>
<gene>
    <name evidence="1" type="ORF">Q763_06425</name>
</gene>
<proteinExistence type="predicted"/>
<dbReference type="EMBL" id="JRLV01000006">
    <property type="protein sequence ID" value="KGO81899.1"/>
    <property type="molecule type" value="Genomic_DNA"/>
</dbReference>
<dbReference type="STRING" id="1406840.Q763_06425"/>
<dbReference type="AlphaFoldDB" id="A0A0A2LPL0"/>
<evidence type="ECO:0000313" key="2">
    <source>
        <dbReference type="Proteomes" id="UP000030129"/>
    </source>
</evidence>
<comment type="caution">
    <text evidence="1">The sequence shown here is derived from an EMBL/GenBank/DDBJ whole genome shotgun (WGS) entry which is preliminary data.</text>
</comment>
<protein>
    <submittedName>
        <fullName evidence="1">Uncharacterized protein</fullName>
    </submittedName>
</protein>
<reference evidence="1 2" key="1">
    <citation type="submission" date="2013-09" db="EMBL/GenBank/DDBJ databases">
        <authorList>
            <person name="Zeng Z."/>
            <person name="Chen C."/>
        </authorList>
    </citation>
    <scope>NUCLEOTIDE SEQUENCE [LARGE SCALE GENOMIC DNA]</scope>
    <source>
        <strain evidence="1 2">F44-8</strain>
    </source>
</reference>
<name>A0A0A2LPL0_9FLAO</name>
<dbReference type="Proteomes" id="UP000030129">
    <property type="component" value="Unassembled WGS sequence"/>
</dbReference>